<sequence length="606" mass="68669">MRRGSQPSPRTSTSEWVPLTATSSVMPVVAASDAHQHHQVEDQFPRPGEATVPLLGDQDSTSNSSDRQWTALHGSAPTAASAYPYATGSSTTPNPHPLARLLRSAPVRNTALILFFVIVLSSLLHATQPELVDNGYRVLSNAVYRNMAWKEKQEMVSLDARLKELLERPALDQREFETLCRHGCPFYTYSRNTYFYHDGKDKDWENLKKDDIRRYRNAMISHLKDVEASGDHLVWTPDYLKERGGTVKRGIILTGGEGLTLKRMQIQLDMLRNVLGCKLPIELYHFPDEMQDPETRKFFVDNFNVELKSFDGKRPDGKSWHIKNAAFITSDFTEFIYMDSDNIPLIDPATHFDSVEYKESGSVFWPDLYKDHPDNAIWRILGKPCSDGHWPAETGQVVFDKRGNDGLNLAVLHLANHMITNPDMYSILGYGDKDLFRYSFYALGLPYQQAPKIFATTGGFQTQNGEDSDSFCGHSSWSRSLVAWGTTPWNKRHDPSFHPPPAFLHTILAKHRRNLQPDKLFSHLMRPRIDNISEPTLVRTPYEFTGDCFKIFRKGPDGLPDSENSMRDGQGVLTEDVESVMGGLGNPVYVALRELAQTFVDINKEL</sequence>
<comment type="caution">
    <text evidence="1">The sequence shown here is derived from an EMBL/GenBank/DDBJ whole genome shotgun (WGS) entry which is preliminary data.</text>
</comment>
<accession>A0ACC2WIE0</accession>
<dbReference type="EMBL" id="JASBWS010000020">
    <property type="protein sequence ID" value="KAJ9111171.1"/>
    <property type="molecule type" value="Genomic_DNA"/>
</dbReference>
<gene>
    <name evidence="1" type="ORF">QFC20_002665</name>
</gene>
<name>A0ACC2WIE0_9TREE</name>
<organism evidence="1 2">
    <name type="scientific">Naganishia adeliensis</name>
    <dbReference type="NCBI Taxonomy" id="92952"/>
    <lineage>
        <taxon>Eukaryota</taxon>
        <taxon>Fungi</taxon>
        <taxon>Dikarya</taxon>
        <taxon>Basidiomycota</taxon>
        <taxon>Agaricomycotina</taxon>
        <taxon>Tremellomycetes</taxon>
        <taxon>Filobasidiales</taxon>
        <taxon>Filobasidiaceae</taxon>
        <taxon>Naganishia</taxon>
    </lineage>
</organism>
<protein>
    <submittedName>
        <fullName evidence="1">Uncharacterized protein</fullName>
    </submittedName>
</protein>
<keyword evidence="2" id="KW-1185">Reference proteome</keyword>
<evidence type="ECO:0000313" key="1">
    <source>
        <dbReference type="EMBL" id="KAJ9111171.1"/>
    </source>
</evidence>
<dbReference type="Proteomes" id="UP001230649">
    <property type="component" value="Unassembled WGS sequence"/>
</dbReference>
<reference evidence="1" key="1">
    <citation type="submission" date="2023-04" db="EMBL/GenBank/DDBJ databases">
        <title>Draft Genome sequencing of Naganishia species isolated from polar environments using Oxford Nanopore Technology.</title>
        <authorList>
            <person name="Leo P."/>
            <person name="Venkateswaran K."/>
        </authorList>
    </citation>
    <scope>NUCLEOTIDE SEQUENCE</scope>
    <source>
        <strain evidence="1">MNA-CCFEE 5262</strain>
    </source>
</reference>
<evidence type="ECO:0000313" key="2">
    <source>
        <dbReference type="Proteomes" id="UP001230649"/>
    </source>
</evidence>
<proteinExistence type="predicted"/>